<dbReference type="InterPro" id="IPR036890">
    <property type="entry name" value="HATPase_C_sf"/>
</dbReference>
<feature type="transmembrane region" description="Helical" evidence="2">
    <location>
        <begin position="37"/>
        <end position="57"/>
    </location>
</feature>
<comment type="caution">
    <text evidence="4">The sequence shown here is derived from an EMBL/GenBank/DDBJ whole genome shotgun (WGS) entry which is preliminary data.</text>
</comment>
<accession>A0ABW0BRF7</accession>
<keyword evidence="1" id="KW-0175">Coiled coil</keyword>
<sequence length="340" mass="39520">MFNIKNRYAFATGLGVYSFLNIYFLDGDRLFAAKLEATPLFFLILMLCLSVWMINWGIQHYFLSKNTKFHPLMLQFGSSALCMVFLSFISSEISGTILGGPFSFSLQNFLLTLAFTSRINLFLNSVNAIYFFSEKLKQKAVETEKLRSLTSEAKLESINSHLNPHFFFNNLSALSVLIHQDVELADRYLQKLSEIYRYILNNRTNELVRLEQELLFLENYLELLSIRFDQSISFKVTIDPKFNELLVPPAVLQLLVENVVKHNYFTQKEPLEVRIYSEGKVLKIWNKKQIKPVVDESTGIGLQNISDRYKFLNQPIRIENQSDHFLVEIPLIDVQEFTFS</sequence>
<dbReference type="InterPro" id="IPR010559">
    <property type="entry name" value="Sig_transdc_His_kin_internal"/>
</dbReference>
<dbReference type="EC" id="2.7.13.3" evidence="4"/>
<keyword evidence="4" id="KW-0808">Transferase</keyword>
<name>A0ABW0BRF7_9BACT</name>
<dbReference type="EMBL" id="JBHSKS010000001">
    <property type="protein sequence ID" value="MFC5190422.1"/>
    <property type="molecule type" value="Genomic_DNA"/>
</dbReference>
<dbReference type="Proteomes" id="UP001596163">
    <property type="component" value="Unassembled WGS sequence"/>
</dbReference>
<keyword evidence="4" id="KW-0418">Kinase</keyword>
<keyword evidence="2" id="KW-1133">Transmembrane helix</keyword>
<evidence type="ECO:0000256" key="1">
    <source>
        <dbReference type="SAM" id="Coils"/>
    </source>
</evidence>
<dbReference type="PANTHER" id="PTHR34220">
    <property type="entry name" value="SENSOR HISTIDINE KINASE YPDA"/>
    <property type="match status" value="1"/>
</dbReference>
<evidence type="ECO:0000256" key="2">
    <source>
        <dbReference type="SAM" id="Phobius"/>
    </source>
</evidence>
<organism evidence="4 5">
    <name type="scientific">Algoriphagus aquatilis</name>
    <dbReference type="NCBI Taxonomy" id="490186"/>
    <lineage>
        <taxon>Bacteria</taxon>
        <taxon>Pseudomonadati</taxon>
        <taxon>Bacteroidota</taxon>
        <taxon>Cytophagia</taxon>
        <taxon>Cytophagales</taxon>
        <taxon>Cyclobacteriaceae</taxon>
        <taxon>Algoriphagus</taxon>
    </lineage>
</organism>
<keyword evidence="5" id="KW-1185">Reference proteome</keyword>
<dbReference type="RefSeq" id="WP_377911478.1">
    <property type="nucleotide sequence ID" value="NZ_JBHSKS010000001.1"/>
</dbReference>
<dbReference type="GO" id="GO:0004673">
    <property type="term" value="F:protein histidine kinase activity"/>
    <property type="evidence" value="ECO:0007669"/>
    <property type="project" value="UniProtKB-EC"/>
</dbReference>
<feature type="domain" description="Signal transduction histidine kinase internal region" evidence="3">
    <location>
        <begin position="153"/>
        <end position="231"/>
    </location>
</feature>
<dbReference type="Gene3D" id="3.30.565.10">
    <property type="entry name" value="Histidine kinase-like ATPase, C-terminal domain"/>
    <property type="match status" value="1"/>
</dbReference>
<feature type="coiled-coil region" evidence="1">
    <location>
        <begin position="200"/>
        <end position="227"/>
    </location>
</feature>
<feature type="transmembrane region" description="Helical" evidence="2">
    <location>
        <begin position="69"/>
        <end position="89"/>
    </location>
</feature>
<dbReference type="Pfam" id="PF06580">
    <property type="entry name" value="His_kinase"/>
    <property type="match status" value="1"/>
</dbReference>
<evidence type="ECO:0000313" key="4">
    <source>
        <dbReference type="EMBL" id="MFC5190422.1"/>
    </source>
</evidence>
<feature type="transmembrane region" description="Helical" evidence="2">
    <location>
        <begin position="109"/>
        <end position="132"/>
    </location>
</feature>
<dbReference type="PANTHER" id="PTHR34220:SF7">
    <property type="entry name" value="SENSOR HISTIDINE KINASE YPDA"/>
    <property type="match status" value="1"/>
</dbReference>
<feature type="transmembrane region" description="Helical" evidence="2">
    <location>
        <begin position="7"/>
        <end position="25"/>
    </location>
</feature>
<reference evidence="5" key="1">
    <citation type="journal article" date="2019" name="Int. J. Syst. Evol. Microbiol.">
        <title>The Global Catalogue of Microorganisms (GCM) 10K type strain sequencing project: providing services to taxonomists for standard genome sequencing and annotation.</title>
        <authorList>
            <consortium name="The Broad Institute Genomics Platform"/>
            <consortium name="The Broad Institute Genome Sequencing Center for Infectious Disease"/>
            <person name="Wu L."/>
            <person name="Ma J."/>
        </authorList>
    </citation>
    <scope>NUCLEOTIDE SEQUENCE [LARGE SCALE GENOMIC DNA]</scope>
    <source>
        <strain evidence="5">CGMCC 1.7030</strain>
    </source>
</reference>
<dbReference type="InterPro" id="IPR050640">
    <property type="entry name" value="Bact_2-comp_sensor_kinase"/>
</dbReference>
<evidence type="ECO:0000259" key="3">
    <source>
        <dbReference type="Pfam" id="PF06580"/>
    </source>
</evidence>
<gene>
    <name evidence="4" type="ORF">ACFPIK_01485</name>
</gene>
<keyword evidence="2" id="KW-0812">Transmembrane</keyword>
<evidence type="ECO:0000313" key="5">
    <source>
        <dbReference type="Proteomes" id="UP001596163"/>
    </source>
</evidence>
<protein>
    <submittedName>
        <fullName evidence="4">Sensor histidine kinase</fullName>
        <ecNumber evidence="4">2.7.13.3</ecNumber>
    </submittedName>
</protein>
<keyword evidence="2" id="KW-0472">Membrane</keyword>
<proteinExistence type="predicted"/>